<dbReference type="InterPro" id="IPR000089">
    <property type="entry name" value="Biotin_lipoyl"/>
</dbReference>
<dbReference type="SUPFAM" id="SSF51230">
    <property type="entry name" value="Single hybrid motif"/>
    <property type="match status" value="1"/>
</dbReference>
<dbReference type="EMBL" id="KV918775">
    <property type="protein sequence ID" value="OSX80473.1"/>
    <property type="molecule type" value="Genomic_DNA"/>
</dbReference>
<dbReference type="Gene3D" id="2.40.50.100">
    <property type="match status" value="1"/>
</dbReference>
<feature type="region of interest" description="Disordered" evidence="1">
    <location>
        <begin position="149"/>
        <end position="186"/>
    </location>
</feature>
<dbReference type="Proteomes" id="UP000218209">
    <property type="component" value="Unassembled WGS sequence"/>
</dbReference>
<organism evidence="3 4">
    <name type="scientific">Porphyra umbilicalis</name>
    <name type="common">Purple laver</name>
    <name type="synonym">Red alga</name>
    <dbReference type="NCBI Taxonomy" id="2786"/>
    <lineage>
        <taxon>Eukaryota</taxon>
        <taxon>Rhodophyta</taxon>
        <taxon>Bangiophyceae</taxon>
        <taxon>Bangiales</taxon>
        <taxon>Bangiaceae</taxon>
        <taxon>Porphyra</taxon>
    </lineage>
</organism>
<dbReference type="PANTHER" id="PTHR47597">
    <property type="entry name" value="IS A MEMBER OF THE PF|00364 BIOTIN-REQUIRING ENZYMES FAMILY-RELATED"/>
    <property type="match status" value="1"/>
</dbReference>
<dbReference type="OrthoDB" id="5708at2759"/>
<proteinExistence type="predicted"/>
<evidence type="ECO:0000256" key="1">
    <source>
        <dbReference type="SAM" id="MobiDB-lite"/>
    </source>
</evidence>
<dbReference type="InterPro" id="IPR053217">
    <property type="entry name" value="ACC_Biotin_Carrier"/>
</dbReference>
<evidence type="ECO:0000313" key="3">
    <source>
        <dbReference type="EMBL" id="OSX80473.1"/>
    </source>
</evidence>
<name>A0A1X6PIH3_PORUM</name>
<reference evidence="3 4" key="1">
    <citation type="submission" date="2017-03" db="EMBL/GenBank/DDBJ databases">
        <title>WGS assembly of Porphyra umbilicalis.</title>
        <authorList>
            <person name="Brawley S.H."/>
            <person name="Blouin N.A."/>
            <person name="Ficko-Blean E."/>
            <person name="Wheeler G.L."/>
            <person name="Lohr M."/>
            <person name="Goodson H.V."/>
            <person name="Jenkins J.W."/>
            <person name="Blaby-Haas C.E."/>
            <person name="Helliwell K.E."/>
            <person name="Chan C."/>
            <person name="Marriage T."/>
            <person name="Bhattacharya D."/>
            <person name="Klein A.S."/>
            <person name="Badis Y."/>
            <person name="Brodie J."/>
            <person name="Cao Y."/>
            <person name="Collen J."/>
            <person name="Dittami S.M."/>
            <person name="Gachon C.M."/>
            <person name="Green B.R."/>
            <person name="Karpowicz S."/>
            <person name="Kim J.W."/>
            <person name="Kudahl U."/>
            <person name="Lin S."/>
            <person name="Michel G."/>
            <person name="Mittag M."/>
            <person name="Olson B.J."/>
            <person name="Pangilinan J."/>
            <person name="Peng Y."/>
            <person name="Qiu H."/>
            <person name="Shu S."/>
            <person name="Singer J.T."/>
            <person name="Smith A.G."/>
            <person name="Sprecher B.N."/>
            <person name="Wagner V."/>
            <person name="Wang W."/>
            <person name="Wang Z.-Y."/>
            <person name="Yan J."/>
            <person name="Yarish C."/>
            <person name="Zoeuner-Riek S."/>
            <person name="Zhuang Y."/>
            <person name="Zou Y."/>
            <person name="Lindquist E.A."/>
            <person name="Grimwood J."/>
            <person name="Barry K."/>
            <person name="Rokhsar D.S."/>
            <person name="Schmutz J."/>
            <person name="Stiller J.W."/>
            <person name="Grossman A.R."/>
            <person name="Prochnik S.E."/>
        </authorList>
    </citation>
    <scope>NUCLEOTIDE SEQUENCE [LARGE SCALE GENOMIC DNA]</scope>
    <source>
        <strain evidence="3">4086291</strain>
    </source>
</reference>
<keyword evidence="4" id="KW-1185">Reference proteome</keyword>
<dbReference type="Pfam" id="PF00364">
    <property type="entry name" value="Biotin_lipoyl"/>
    <property type="match status" value="1"/>
</dbReference>
<accession>A0A1X6PIH3</accession>
<dbReference type="CDD" id="cd06850">
    <property type="entry name" value="biotinyl_domain"/>
    <property type="match status" value="1"/>
</dbReference>
<feature type="compositionally biased region" description="Acidic residues" evidence="1">
    <location>
        <begin position="151"/>
        <end position="164"/>
    </location>
</feature>
<feature type="domain" description="Lipoyl-binding" evidence="2">
    <location>
        <begin position="205"/>
        <end position="262"/>
    </location>
</feature>
<sequence length="265" mass="27003">MAAFVGAAGGARLGARRAPVGAVVSARPAGVTGAVCRRLPMAMAAETAAVVEGNSSAPEVKLMASEEDGDTTQSVVQSMDDVEAIISMAAELQLGDVRLTHEGVTLEVTFPGGAGFDADGNLQVPPAPVVAAAPAVVAAAAVPEALMEAPATDEQEEDDGESEEPAPPSWETSSDDGASDGGGVVESDFTVSSNRVGFFFSGAKNKPPLVNVGDHVGFNQPVCIIEQLSAQYVYKSEVSGTVVAVCLEDGDPVEYGQKLMAIRPD</sequence>
<evidence type="ECO:0000259" key="2">
    <source>
        <dbReference type="Pfam" id="PF00364"/>
    </source>
</evidence>
<dbReference type="PANTHER" id="PTHR47597:SF1">
    <property type="entry name" value="IS A MEMBER OF THE PF|00364 BIOTIN-REQUIRING ENZYMES FAMILY-RELATED"/>
    <property type="match status" value="1"/>
</dbReference>
<gene>
    <name evidence="3" type="ORF">BU14_0052s0085</name>
</gene>
<dbReference type="InterPro" id="IPR011053">
    <property type="entry name" value="Single_hybrid_motif"/>
</dbReference>
<dbReference type="AlphaFoldDB" id="A0A1X6PIH3"/>
<protein>
    <recommendedName>
        <fullName evidence="2">Lipoyl-binding domain-containing protein</fullName>
    </recommendedName>
</protein>
<evidence type="ECO:0000313" key="4">
    <source>
        <dbReference type="Proteomes" id="UP000218209"/>
    </source>
</evidence>